<evidence type="ECO:0000256" key="2">
    <source>
        <dbReference type="ARBA" id="ARBA00022900"/>
    </source>
</evidence>
<feature type="domain" description="Serpin" evidence="5">
    <location>
        <begin position="102"/>
        <end position="552"/>
    </location>
</feature>
<keyword evidence="4" id="KW-0732">Signal</keyword>
<keyword evidence="1" id="KW-0646">Protease inhibitor</keyword>
<dbReference type="Gene3D" id="2.30.39.10">
    <property type="entry name" value="Alpha-1-antitrypsin, domain 1"/>
    <property type="match status" value="1"/>
</dbReference>
<dbReference type="InterPro" id="IPR042185">
    <property type="entry name" value="Serpin_sf_2"/>
</dbReference>
<comment type="similarity">
    <text evidence="3">Belongs to the serpin family.</text>
</comment>
<accession>A0A7R9EIA3</accession>
<dbReference type="FunFam" id="2.30.39.10:FF:000035">
    <property type="entry name" value="Serine protease inhibitor (serpin) 16"/>
    <property type="match status" value="1"/>
</dbReference>
<dbReference type="Pfam" id="PF00079">
    <property type="entry name" value="Serpin"/>
    <property type="match status" value="1"/>
</dbReference>
<dbReference type="InterPro" id="IPR023795">
    <property type="entry name" value="Serpin_CS"/>
</dbReference>
<keyword evidence="2" id="KW-0722">Serine protease inhibitor</keyword>
<dbReference type="InterPro" id="IPR023796">
    <property type="entry name" value="Serpin_dom"/>
</dbReference>
<protein>
    <recommendedName>
        <fullName evidence="5">Serpin domain-containing protein</fullName>
    </recommendedName>
</protein>
<dbReference type="InterPro" id="IPR042178">
    <property type="entry name" value="Serpin_sf_1"/>
</dbReference>
<sequence>MILGVILLVTTTLMRPLSGTTLNFPVQPQLVNDSFVVKGNETVVLARIGNGGDVPINEGIRFLQEGSNEGLSAPQSTRDTNRDVWRSHVERLISRGILQLALRLQETLPVNDENVIYSPLSISGALSQVWLGARGRTANEVAEVLGLSPDLERESVLESYRHLRSVFEHVSGVTLPQTSVANALFLQEGYPVLRGFTELARDLYRSEVLAVDFSGHASDAQAQINKWVESKTLGRLKNFLSSAPSRDTRMLIANAIYFNGEWEYPFMDKVTYVRPFTVTGGEPHADSSTSETILVPMMTNAAELPYSDNRRLNCRVVGLPYKGREVTMYLVLPRDTGLDALRALKKRLSVDDIEELISSTEELPVIVSVPRMRLESTINLKDALEALGVHALFDPSESDLGGISPGYARNDTFSLSMRIFEDDNTTTTNTTTAKVTKVDFLNTTTTGSTPQASKNRTKRYTKAGYRPAEVMMTMEGEPAIETSVNPGLYADDVIHKVEIEVTETGTVASAATAVIVLRDGSHHVVRFDRPFLFFIRHEPTKFVLFWGSVVRPVVKGT</sequence>
<evidence type="ECO:0000256" key="3">
    <source>
        <dbReference type="RuleBase" id="RU000411"/>
    </source>
</evidence>
<dbReference type="GO" id="GO:0004867">
    <property type="term" value="F:serine-type endopeptidase inhibitor activity"/>
    <property type="evidence" value="ECO:0007669"/>
    <property type="project" value="UniProtKB-KW"/>
</dbReference>
<gene>
    <name evidence="6" type="ORF">TMSB3V08_LOCUS11181</name>
</gene>
<reference evidence="6" key="1">
    <citation type="submission" date="2020-11" db="EMBL/GenBank/DDBJ databases">
        <authorList>
            <person name="Tran Van P."/>
        </authorList>
    </citation>
    <scope>NUCLEOTIDE SEQUENCE</scope>
</reference>
<dbReference type="Gene3D" id="2.10.310.10">
    <property type="entry name" value="Serpins superfamily"/>
    <property type="match status" value="1"/>
</dbReference>
<dbReference type="EMBL" id="OB797746">
    <property type="protein sequence ID" value="CAD7434530.1"/>
    <property type="molecule type" value="Genomic_DNA"/>
</dbReference>
<dbReference type="SMART" id="SM00093">
    <property type="entry name" value="SERPIN"/>
    <property type="match status" value="1"/>
</dbReference>
<dbReference type="GO" id="GO:0005615">
    <property type="term" value="C:extracellular space"/>
    <property type="evidence" value="ECO:0007669"/>
    <property type="project" value="InterPro"/>
</dbReference>
<evidence type="ECO:0000256" key="1">
    <source>
        <dbReference type="ARBA" id="ARBA00022690"/>
    </source>
</evidence>
<dbReference type="Gene3D" id="6.20.40.10">
    <property type="match status" value="1"/>
</dbReference>
<evidence type="ECO:0000259" key="5">
    <source>
        <dbReference type="SMART" id="SM00093"/>
    </source>
</evidence>
<feature type="signal peptide" evidence="4">
    <location>
        <begin position="1"/>
        <end position="19"/>
    </location>
</feature>
<dbReference type="SUPFAM" id="SSF56574">
    <property type="entry name" value="Serpins"/>
    <property type="match status" value="1"/>
</dbReference>
<organism evidence="6">
    <name type="scientific">Timema monikensis</name>
    <dbReference type="NCBI Taxonomy" id="170555"/>
    <lineage>
        <taxon>Eukaryota</taxon>
        <taxon>Metazoa</taxon>
        <taxon>Ecdysozoa</taxon>
        <taxon>Arthropoda</taxon>
        <taxon>Hexapoda</taxon>
        <taxon>Insecta</taxon>
        <taxon>Pterygota</taxon>
        <taxon>Neoptera</taxon>
        <taxon>Polyneoptera</taxon>
        <taxon>Phasmatodea</taxon>
        <taxon>Timematodea</taxon>
        <taxon>Timematoidea</taxon>
        <taxon>Timematidae</taxon>
        <taxon>Timema</taxon>
    </lineage>
</organism>
<dbReference type="Gene3D" id="3.30.497.10">
    <property type="entry name" value="Antithrombin, subunit I, domain 2"/>
    <property type="match status" value="1"/>
</dbReference>
<dbReference type="PANTHER" id="PTHR11461">
    <property type="entry name" value="SERINE PROTEASE INHIBITOR, SERPIN"/>
    <property type="match status" value="1"/>
</dbReference>
<evidence type="ECO:0000313" key="6">
    <source>
        <dbReference type="EMBL" id="CAD7434530.1"/>
    </source>
</evidence>
<dbReference type="PROSITE" id="PS00284">
    <property type="entry name" value="SERPIN"/>
    <property type="match status" value="1"/>
</dbReference>
<evidence type="ECO:0000256" key="4">
    <source>
        <dbReference type="SAM" id="SignalP"/>
    </source>
</evidence>
<name>A0A7R9EIA3_9NEOP</name>
<dbReference type="InterPro" id="IPR036186">
    <property type="entry name" value="Serpin_sf"/>
</dbReference>
<feature type="chain" id="PRO_5030505285" description="Serpin domain-containing protein" evidence="4">
    <location>
        <begin position="20"/>
        <end position="557"/>
    </location>
</feature>
<dbReference type="GO" id="GO:0045861">
    <property type="term" value="P:negative regulation of proteolysis"/>
    <property type="evidence" value="ECO:0007669"/>
    <property type="project" value="UniProtKB-ARBA"/>
</dbReference>
<dbReference type="PANTHER" id="PTHR11461:SF342">
    <property type="entry name" value="SERINE PROTEASE INHIBITOR 28DC"/>
    <property type="match status" value="1"/>
</dbReference>
<dbReference type="AlphaFoldDB" id="A0A7R9EIA3"/>
<dbReference type="CDD" id="cd00172">
    <property type="entry name" value="serpin"/>
    <property type="match status" value="1"/>
</dbReference>
<dbReference type="InterPro" id="IPR000215">
    <property type="entry name" value="Serpin_fam"/>
</dbReference>
<proteinExistence type="inferred from homology"/>